<accession>A0A6A3W0Q4</accession>
<reference evidence="4 5" key="1">
    <citation type="submission" date="2018-08" db="EMBL/GenBank/DDBJ databases">
        <title>Genomic investigation of the strawberry pathogen Phytophthora fragariae indicates pathogenicity is determined by transcriptional variation in three key races.</title>
        <authorList>
            <person name="Adams T.M."/>
            <person name="Armitage A.D."/>
            <person name="Sobczyk M.K."/>
            <person name="Bates H.J."/>
            <person name="Dunwell J.M."/>
            <person name="Nellist C.F."/>
            <person name="Harrison R.J."/>
        </authorList>
    </citation>
    <scope>NUCLEOTIDE SEQUENCE [LARGE SCALE GENOMIC DNA]</scope>
    <source>
        <strain evidence="4 5">BC-1</strain>
    </source>
</reference>
<name>A0A6A3W0Q4_9STRA</name>
<feature type="region of interest" description="Disordered" evidence="2">
    <location>
        <begin position="143"/>
        <end position="201"/>
    </location>
</feature>
<feature type="compositionally biased region" description="Basic and acidic residues" evidence="2">
    <location>
        <begin position="318"/>
        <end position="332"/>
    </location>
</feature>
<gene>
    <name evidence="4" type="ORF">PF002_g29874</name>
</gene>
<dbReference type="Proteomes" id="UP000440367">
    <property type="component" value="Unassembled WGS sequence"/>
</dbReference>
<dbReference type="PROSITE" id="PS50158">
    <property type="entry name" value="ZF_CCHC"/>
    <property type="match status" value="1"/>
</dbReference>
<comment type="caution">
    <text evidence="4">The sequence shown here is derived from an EMBL/GenBank/DDBJ whole genome shotgun (WGS) entry which is preliminary data.</text>
</comment>
<dbReference type="InterPro" id="IPR001878">
    <property type="entry name" value="Znf_CCHC"/>
</dbReference>
<feature type="compositionally biased region" description="Basic and acidic residues" evidence="2">
    <location>
        <begin position="399"/>
        <end position="412"/>
    </location>
</feature>
<dbReference type="AlphaFoldDB" id="A0A6A3W0Q4"/>
<evidence type="ECO:0000256" key="1">
    <source>
        <dbReference type="PROSITE-ProRule" id="PRU00047"/>
    </source>
</evidence>
<sequence>MQVRTSEPRTLGKTVQFAVDKCGEYGEGHRVTDWRVAKRRYREDRELAEDDAAATKHKKVKTEPDQIDWKKLGLGFGVGVDTPPNYDTAGRAVSGLAKASVKDPLSLVALQALMMASGVQDPKPAASKPKAAKTLEIKAEEDVHAPATGAQDNQQTHNRYGGGGGYRGPSGSGGRQGSSGGRGAGRGGGRSAYGPPGGYKSIAQRKAETSCGHCGEAGHRWRECRIRLAEETKMEQENAASSNQAAVEAGTLLPVDEGHPGGSTRPCGRTSARAARRVQTRTTAQEAGLERSEGQAPARLAKRKSGGVENVRGLTQRKSGDDHGTVEVPGKDDEVESPAEAKHVEEETTGTPDEGDTDSSAARTADESAAESILAEMEEAEGSGQPASTTAATAGSSDEADRAHTAEEDHASKPRKGLTRQQLLVSGGRTVAARRRQRRTEQELATLQGILMPELRERRAERAKVLRLIVKTLITEVNTAVDAGGKKQRQRSVQAVVAEARQVELAAMNQGRSDVKDAPQTVARKKTRRDESRATATAVIEKNKTEDEWLECLRQYALELPEELVEEGTLAEMRAARRSSAKAVKRYKIARRGYRLQRRRRMMDQVRATEAAKPVQQRRRIKHGYHYERQGHYGDVDLVPDAKGKPLRTAQLRATGASSPSCLSTALLALSKAHTQEVRLDSCAQFSVAGRDLRKYGRCITRNAPVDVVLGLGGGQTRVLGVWRFTGTTVYQQRITVDALLVDGQGDEFLVGEDWMADKQVKMDFGSRELKYREADGQKVILPFTCHGVTTLQQAGERQANVHLAKTVKMTTNTLNLVRVKVDAPDGTTGVFVPKPSSKRHLMMSPTAATVHEGVVRVAVLNIEGKREKLPAREVLGTWVPTDDTMQMLSLNGEL</sequence>
<feature type="domain" description="CCHC-type" evidence="3">
    <location>
        <begin position="211"/>
        <end position="225"/>
    </location>
</feature>
<proteinExistence type="predicted"/>
<evidence type="ECO:0000313" key="5">
    <source>
        <dbReference type="Proteomes" id="UP000440367"/>
    </source>
</evidence>
<evidence type="ECO:0000259" key="3">
    <source>
        <dbReference type="PROSITE" id="PS50158"/>
    </source>
</evidence>
<keyword evidence="1" id="KW-0862">Zinc</keyword>
<protein>
    <recommendedName>
        <fullName evidence="3">CCHC-type domain-containing protein</fullName>
    </recommendedName>
</protein>
<feature type="compositionally biased region" description="Gly residues" evidence="2">
    <location>
        <begin position="160"/>
        <end position="197"/>
    </location>
</feature>
<keyword evidence="1" id="KW-0863">Zinc-finger</keyword>
<dbReference type="EMBL" id="QXGD01004323">
    <property type="protein sequence ID" value="KAE9171229.1"/>
    <property type="molecule type" value="Genomic_DNA"/>
</dbReference>
<feature type="region of interest" description="Disordered" evidence="2">
    <location>
        <begin position="510"/>
        <end position="530"/>
    </location>
</feature>
<dbReference type="GO" id="GO:0008270">
    <property type="term" value="F:zinc ion binding"/>
    <property type="evidence" value="ECO:0007669"/>
    <property type="project" value="UniProtKB-KW"/>
</dbReference>
<evidence type="ECO:0000256" key="2">
    <source>
        <dbReference type="SAM" id="MobiDB-lite"/>
    </source>
</evidence>
<dbReference type="GO" id="GO:0003676">
    <property type="term" value="F:nucleic acid binding"/>
    <property type="evidence" value="ECO:0007669"/>
    <property type="project" value="InterPro"/>
</dbReference>
<evidence type="ECO:0000313" key="4">
    <source>
        <dbReference type="EMBL" id="KAE9171229.1"/>
    </source>
</evidence>
<feature type="compositionally biased region" description="Low complexity" evidence="2">
    <location>
        <begin position="382"/>
        <end position="397"/>
    </location>
</feature>
<keyword evidence="1" id="KW-0479">Metal-binding</keyword>
<organism evidence="4 5">
    <name type="scientific">Phytophthora fragariae</name>
    <dbReference type="NCBI Taxonomy" id="53985"/>
    <lineage>
        <taxon>Eukaryota</taxon>
        <taxon>Sar</taxon>
        <taxon>Stramenopiles</taxon>
        <taxon>Oomycota</taxon>
        <taxon>Peronosporomycetes</taxon>
        <taxon>Peronosporales</taxon>
        <taxon>Peronosporaceae</taxon>
        <taxon>Phytophthora</taxon>
    </lineage>
</organism>
<feature type="region of interest" description="Disordered" evidence="2">
    <location>
        <begin position="252"/>
        <end position="439"/>
    </location>
</feature>